<evidence type="ECO:0000313" key="3">
    <source>
        <dbReference type="Proteomes" id="UP000015462"/>
    </source>
</evidence>
<reference evidence="2 3" key="1">
    <citation type="journal article" date="2013" name="Genome Announc.">
        <title>Genome Sequence of the Pyrene- and Fluoranthene-Degrading Bacterium Cycloclasticus sp. Strain PY97M.</title>
        <authorList>
            <person name="Cui Z."/>
            <person name="Xu G."/>
            <person name="Li Q."/>
            <person name="Gao W."/>
            <person name="Zheng L."/>
        </authorList>
    </citation>
    <scope>NUCLEOTIDE SEQUENCE [LARGE SCALE GENOMIC DNA]</scope>
    <source>
        <strain evidence="2 3">PY97M</strain>
    </source>
</reference>
<gene>
    <name evidence="2" type="ORF">L196_03851</name>
</gene>
<dbReference type="RefSeq" id="WP_015006334.1">
    <property type="nucleotide sequence ID" value="NZ_FQZJ01000001.1"/>
</dbReference>
<dbReference type="Proteomes" id="UP000015462">
    <property type="component" value="Unassembled WGS sequence"/>
</dbReference>
<dbReference type="InterPro" id="IPR021244">
    <property type="entry name" value="DUF2802"/>
</dbReference>
<keyword evidence="3" id="KW-1185">Reference proteome</keyword>
<proteinExistence type="predicted"/>
<name>A0AB33Z333_9GAMM</name>
<protein>
    <recommendedName>
        <fullName evidence="4">DUF2802 domain-containing protein</fullName>
    </recommendedName>
</protein>
<keyword evidence="1" id="KW-0472">Membrane</keyword>
<keyword evidence="1" id="KW-1133">Transmembrane helix</keyword>
<dbReference type="EMBL" id="ASHL01000002">
    <property type="protein sequence ID" value="EPD13637.1"/>
    <property type="molecule type" value="Genomic_DNA"/>
</dbReference>
<evidence type="ECO:0000313" key="2">
    <source>
        <dbReference type="EMBL" id="EPD13637.1"/>
    </source>
</evidence>
<feature type="transmembrane region" description="Helical" evidence="1">
    <location>
        <begin position="6"/>
        <end position="24"/>
    </location>
</feature>
<comment type="caution">
    <text evidence="2">The sequence shown here is derived from an EMBL/GenBank/DDBJ whole genome shotgun (WGS) entry which is preliminary data.</text>
</comment>
<sequence>MEFYIPIVVTALLLAVVMLFFLTYKQWCRTKALESTVSHLGKKLNTVQHDISALCASGLGVDERVGGAERRVRSLMGRIEELEESDTFEHLQEFQGAIELAQKGASADEIVEKCHLTVDEASLLIRLHKA</sequence>
<keyword evidence="1" id="KW-0812">Transmembrane</keyword>
<dbReference type="AlphaFoldDB" id="A0AB33Z333"/>
<accession>A0AB33Z333</accession>
<organism evidence="2 3">
    <name type="scientific">Cycloclasticus pugetii</name>
    <dbReference type="NCBI Taxonomy" id="34068"/>
    <lineage>
        <taxon>Bacteria</taxon>
        <taxon>Pseudomonadati</taxon>
        <taxon>Pseudomonadota</taxon>
        <taxon>Gammaproteobacteria</taxon>
        <taxon>Thiotrichales</taxon>
        <taxon>Piscirickettsiaceae</taxon>
        <taxon>Cycloclasticus</taxon>
    </lineage>
</organism>
<dbReference type="Pfam" id="PF10975">
    <property type="entry name" value="DUF2802"/>
    <property type="match status" value="1"/>
</dbReference>
<evidence type="ECO:0008006" key="4">
    <source>
        <dbReference type="Google" id="ProtNLM"/>
    </source>
</evidence>
<evidence type="ECO:0000256" key="1">
    <source>
        <dbReference type="SAM" id="Phobius"/>
    </source>
</evidence>